<name>A0ABW3C2C5_SPHXN</name>
<accession>A0ABW3C2C5</accession>
<dbReference type="RefSeq" id="WP_381489739.1">
    <property type="nucleotide sequence ID" value="NZ_JBHTIK010000005.1"/>
</dbReference>
<comment type="caution">
    <text evidence="1">The sequence shown here is derived from an EMBL/GenBank/DDBJ whole genome shotgun (WGS) entry which is preliminary data.</text>
</comment>
<evidence type="ECO:0000313" key="1">
    <source>
        <dbReference type="EMBL" id="MFD0848638.1"/>
    </source>
</evidence>
<reference evidence="2" key="1">
    <citation type="journal article" date="2019" name="Int. J. Syst. Evol. Microbiol.">
        <title>The Global Catalogue of Microorganisms (GCM) 10K type strain sequencing project: providing services to taxonomists for standard genome sequencing and annotation.</title>
        <authorList>
            <consortium name="The Broad Institute Genomics Platform"/>
            <consortium name="The Broad Institute Genome Sequencing Center for Infectious Disease"/>
            <person name="Wu L."/>
            <person name="Ma J."/>
        </authorList>
    </citation>
    <scope>NUCLEOTIDE SEQUENCE [LARGE SCALE GENOMIC DNA]</scope>
    <source>
        <strain evidence="2">CCUG 52537</strain>
    </source>
</reference>
<dbReference type="EMBL" id="JBHTIK010000005">
    <property type="protein sequence ID" value="MFD0848638.1"/>
    <property type="molecule type" value="Genomic_DNA"/>
</dbReference>
<proteinExistence type="predicted"/>
<dbReference type="Proteomes" id="UP001597124">
    <property type="component" value="Unassembled WGS sequence"/>
</dbReference>
<evidence type="ECO:0000313" key="2">
    <source>
        <dbReference type="Proteomes" id="UP001597124"/>
    </source>
</evidence>
<protein>
    <submittedName>
        <fullName evidence="1">Uncharacterized protein</fullName>
    </submittedName>
</protein>
<organism evidence="1 2">
    <name type="scientific">Sphingosinicella xenopeptidilytica</name>
    <dbReference type="NCBI Taxonomy" id="364098"/>
    <lineage>
        <taxon>Bacteria</taxon>
        <taxon>Pseudomonadati</taxon>
        <taxon>Pseudomonadota</taxon>
        <taxon>Alphaproteobacteria</taxon>
        <taxon>Sphingomonadales</taxon>
        <taxon>Sphingosinicellaceae</taxon>
        <taxon>Sphingosinicella</taxon>
    </lineage>
</organism>
<keyword evidence="2" id="KW-1185">Reference proteome</keyword>
<sequence length="234" mass="26116">MGVPYHTSQDVPGRCLWLIDRLFSKVQTITAPHETDLGPLDATFLFAMSTLIFTLPIERLERHRRKEEAGQQGYMDDRPLDPASAKEIDAVLGSDDTRFSASPFHIPGAWRFASIDYNPDQNLAVEFPEELAMRLSADDAVRDADDLSARAWMNCLRNALAHGGIIYLDAAGRQAHGKSTSMMGFVSAQYPNGNMRKPPERLISLRTTPHEYRATLQKWVCWVQSTGLSLPVAA</sequence>
<gene>
    <name evidence="1" type="ORF">ACFQ00_09925</name>
</gene>